<evidence type="ECO:0000259" key="1">
    <source>
        <dbReference type="Pfam" id="PF06527"/>
    </source>
</evidence>
<name>A0A837J7U6_9BACT</name>
<dbReference type="EMBL" id="JAIS01000034">
    <property type="protein sequence ID" value="KLE02190.1"/>
    <property type="molecule type" value="Genomic_DNA"/>
</dbReference>
<gene>
    <name evidence="2" type="ORF">AF76_02820</name>
</gene>
<accession>A0A837J7U6</accession>
<evidence type="ECO:0000313" key="3">
    <source>
        <dbReference type="Proteomes" id="UP000035526"/>
    </source>
</evidence>
<dbReference type="Pfam" id="PF06527">
    <property type="entry name" value="TniQ"/>
    <property type="match status" value="1"/>
</dbReference>
<reference evidence="2 3" key="1">
    <citation type="submission" date="2014-01" db="EMBL/GenBank/DDBJ databases">
        <title>Development of a Comparative Genomic Fingerprinting Assay for High Resolution Genotyping of Arcobacter butzleri.</title>
        <authorList>
            <person name="Webb A.L."/>
            <person name="Inglis G.D."/>
            <person name="Kruczkiewicz P."/>
            <person name="Selinger L.B."/>
            <person name="Taboada E.N."/>
        </authorList>
    </citation>
    <scope>NUCLEOTIDE SEQUENCE [LARGE SCALE GENOMIC DNA]</scope>
    <source>
        <strain evidence="2 3">L351</strain>
    </source>
</reference>
<proteinExistence type="predicted"/>
<feature type="domain" description="TniQ" evidence="1">
    <location>
        <begin position="18"/>
        <end position="157"/>
    </location>
</feature>
<dbReference type="AlphaFoldDB" id="A0A837J7U6"/>
<dbReference type="InterPro" id="IPR009492">
    <property type="entry name" value="TniQ"/>
</dbReference>
<dbReference type="Proteomes" id="UP000035526">
    <property type="component" value="Unassembled WGS sequence"/>
</dbReference>
<evidence type="ECO:0000313" key="2">
    <source>
        <dbReference type="EMBL" id="KLE02190.1"/>
    </source>
</evidence>
<comment type="caution">
    <text evidence="2">The sequence shown here is derived from an EMBL/GenBank/DDBJ whole genome shotgun (WGS) entry which is preliminary data.</text>
</comment>
<sequence>MKKKKRNNAWVQDYFFLIVPKPLGDELLSSWLTRVAIEHRRQLSIFLTLFVKKEGNQISRTDIDFLYDEKLFESLSNKSNLTTEDIFRMSLRSEEGYLFSCNNCLYPPLQIRKLTDKRTHNGLMYCPKCLAEDKIPYFRKKWRYQFYNACPKHKIFLTDRCWRCYEKIDFSKIKHNKEICICHKCEKDFRENLVININSNFEYGLKAISWFEEGLNDGYFIIDGEKINSLFVVESFTVLRNIVDRKDKLNLQDFPLIVEYKTICKKLEKYNSKKALSIQKEFILTSLIFYLFEEFPNNFKKFIDENKLTHKNFFHGFKDISFWYRKMVDKLIPIENKIGREINENEVIGAIKYLESIGESVNIINVAKIVGCHASIHKGFNKIYKSLKEIEELKKIFLDISSIVF</sequence>
<protein>
    <recommendedName>
        <fullName evidence="1">TniQ domain-containing protein</fullName>
    </recommendedName>
</protein>
<dbReference type="RefSeq" id="WP_052944699.1">
    <property type="nucleotide sequence ID" value="NZ_JAIS01000034.1"/>
</dbReference>
<organism evidence="2 3">
    <name type="scientific">Aliarcobacter butzleri L351</name>
    <dbReference type="NCBI Taxonomy" id="1447259"/>
    <lineage>
        <taxon>Bacteria</taxon>
        <taxon>Pseudomonadati</taxon>
        <taxon>Campylobacterota</taxon>
        <taxon>Epsilonproteobacteria</taxon>
        <taxon>Campylobacterales</taxon>
        <taxon>Arcobacteraceae</taxon>
        <taxon>Aliarcobacter</taxon>
    </lineage>
</organism>